<evidence type="ECO:0000313" key="2">
    <source>
        <dbReference type="EMBL" id="MCP2169873.1"/>
    </source>
</evidence>
<evidence type="ECO:0000259" key="1">
    <source>
        <dbReference type="Pfam" id="PF12697"/>
    </source>
</evidence>
<dbReference type="InterPro" id="IPR029058">
    <property type="entry name" value="AB_hydrolase_fold"/>
</dbReference>
<comment type="caution">
    <text evidence="2">The sequence shown here is derived from an EMBL/GenBank/DDBJ whole genome shotgun (WGS) entry which is preliminary data.</text>
</comment>
<dbReference type="Gene3D" id="3.40.50.1820">
    <property type="entry name" value="alpha/beta hydrolase"/>
    <property type="match status" value="1"/>
</dbReference>
<dbReference type="GO" id="GO:0003824">
    <property type="term" value="F:catalytic activity"/>
    <property type="evidence" value="ECO:0007669"/>
    <property type="project" value="UniProtKB-ARBA"/>
</dbReference>
<dbReference type="RefSeq" id="WP_253779326.1">
    <property type="nucleotide sequence ID" value="NZ_JAMTCK010000021.1"/>
</dbReference>
<evidence type="ECO:0000313" key="3">
    <source>
        <dbReference type="Proteomes" id="UP001206128"/>
    </source>
</evidence>
<dbReference type="InterPro" id="IPR050228">
    <property type="entry name" value="Carboxylesterase_BioH"/>
</dbReference>
<accession>A0AAE3GPN2</accession>
<dbReference type="PRINTS" id="PR00111">
    <property type="entry name" value="ABHYDROLASE"/>
</dbReference>
<sequence>MVERFVVTGAGGVRLTGLEFGGTGPGILLLHGLMCRASMWSRTARWLTRYGRVVAVDFRGHGHSDKPDSENPDGPYDRDAYLADTAAVIEQCGLGPAVVIGHSLGGLTAWQLAGRRPELVRAVVIGDMRARCGDLETGFRTWFDSWPLPFTSHSDVRDFFGAVHAGQGESFTDVMVEGPDGYRPMFSFDHALATVRAFANRDHFAELDLVTAPTLVVKGELSDVPRAEQREMAERLPAGRYAEVAGAGHVLHFDNPAGWRAAVEPFVAEVLA</sequence>
<protein>
    <submittedName>
        <fullName evidence="2">Pimeloyl-ACP methyl ester carboxylesterase</fullName>
    </submittedName>
</protein>
<gene>
    <name evidence="2" type="ORF">LX83_006759</name>
</gene>
<dbReference type="AlphaFoldDB" id="A0AAE3GPN2"/>
<dbReference type="PANTHER" id="PTHR43194">
    <property type="entry name" value="HYDROLASE ALPHA/BETA FOLD FAMILY"/>
    <property type="match status" value="1"/>
</dbReference>
<dbReference type="SUPFAM" id="SSF53474">
    <property type="entry name" value="alpha/beta-Hydrolases"/>
    <property type="match status" value="1"/>
</dbReference>
<keyword evidence="3" id="KW-1185">Reference proteome</keyword>
<dbReference type="Proteomes" id="UP001206128">
    <property type="component" value="Unassembled WGS sequence"/>
</dbReference>
<dbReference type="Pfam" id="PF12697">
    <property type="entry name" value="Abhydrolase_6"/>
    <property type="match status" value="1"/>
</dbReference>
<dbReference type="EMBL" id="JAMTCK010000021">
    <property type="protein sequence ID" value="MCP2169873.1"/>
    <property type="molecule type" value="Genomic_DNA"/>
</dbReference>
<proteinExistence type="predicted"/>
<dbReference type="PANTHER" id="PTHR43194:SF2">
    <property type="entry name" value="PEROXISOMAL MEMBRANE PROTEIN LPX1"/>
    <property type="match status" value="1"/>
</dbReference>
<name>A0AAE3GPN2_9PSEU</name>
<dbReference type="InterPro" id="IPR000073">
    <property type="entry name" value="AB_hydrolase_1"/>
</dbReference>
<organism evidence="2 3">
    <name type="scientific">Goodfellowiella coeruleoviolacea</name>
    <dbReference type="NCBI Taxonomy" id="334858"/>
    <lineage>
        <taxon>Bacteria</taxon>
        <taxon>Bacillati</taxon>
        <taxon>Actinomycetota</taxon>
        <taxon>Actinomycetes</taxon>
        <taxon>Pseudonocardiales</taxon>
        <taxon>Pseudonocardiaceae</taxon>
        <taxon>Goodfellowiella</taxon>
    </lineage>
</organism>
<feature type="domain" description="AB hydrolase-1" evidence="1">
    <location>
        <begin position="27"/>
        <end position="258"/>
    </location>
</feature>
<reference evidence="2" key="1">
    <citation type="submission" date="2022-06" db="EMBL/GenBank/DDBJ databases">
        <title>Genomic Encyclopedia of Archaeal and Bacterial Type Strains, Phase II (KMG-II): from individual species to whole genera.</title>
        <authorList>
            <person name="Goeker M."/>
        </authorList>
    </citation>
    <scope>NUCLEOTIDE SEQUENCE</scope>
    <source>
        <strain evidence="2">DSM 43935</strain>
    </source>
</reference>